<protein>
    <submittedName>
        <fullName evidence="2">Metal-dependent hydrolase</fullName>
    </submittedName>
</protein>
<keyword evidence="3" id="KW-1185">Reference proteome</keyword>
<dbReference type="PANTHER" id="PTHR43135">
    <property type="entry name" value="ALPHA-D-RIBOSE 1-METHYLPHOSPHONATE 5-TRIPHOSPHATE DIPHOSPHATASE"/>
    <property type="match status" value="1"/>
</dbReference>
<dbReference type="PANTHER" id="PTHR43135:SF3">
    <property type="entry name" value="ALPHA-D-RIBOSE 1-METHYLPHOSPHONATE 5-TRIPHOSPHATE DIPHOSPHATASE"/>
    <property type="match status" value="1"/>
</dbReference>
<dbReference type="NCBIfam" id="NF011990">
    <property type="entry name" value="PRK15446.2-6"/>
    <property type="match status" value="1"/>
</dbReference>
<dbReference type="AlphaFoldDB" id="M4Z4L0"/>
<dbReference type="InterPro" id="IPR032466">
    <property type="entry name" value="Metal_Hydrolase"/>
</dbReference>
<sequence length="387" mass="41259">MQMSANMSDTVIGNARLVLADRVIEQGWVAIAGGRIIELGEGAAPAGGLDAGGDLLMPGLVELHTDHLEAHFVPRPKVYWDPVAAVISYDGQLATAGITTVLDSLRVWSEEGAEGVDGQANLLADAIATARDGGLLRSDHFLHLRCEVPMPTVVEEARQLAGRPDVRLMSLMDHTPGQRQFRDEGKLRDYYRGKSGGKTDAELDVMFARRFAYQQAHAAPNMRDIVALAKTHDVPLASHDDTTEENVADAVKDGIAVAEFPTTMEAARGLHQAGISILMGAPNVVRGGSHSGNIAAVDLAREGLLDILSSDYVPSSLLMGALQLPQRVPSIDLAAAVRTVTKAPADAVGLHDRGEIAVGKRADLIRVHVVGQLSVVRSVWREGLRVA</sequence>
<dbReference type="InterPro" id="IPR012696">
    <property type="entry name" value="PhnM"/>
</dbReference>
<accession>M4Z4L0</accession>
<evidence type="ECO:0000313" key="3">
    <source>
        <dbReference type="Proteomes" id="UP000011841"/>
    </source>
</evidence>
<dbReference type="STRING" id="1245469.S58_23470"/>
<dbReference type="InterPro" id="IPR006680">
    <property type="entry name" value="Amidohydro-rel"/>
</dbReference>
<dbReference type="Gene3D" id="2.30.40.10">
    <property type="entry name" value="Urease, subunit C, domain 1"/>
    <property type="match status" value="2"/>
</dbReference>
<dbReference type="InterPro" id="IPR011059">
    <property type="entry name" value="Metal-dep_hydrolase_composite"/>
</dbReference>
<reference evidence="2 3" key="1">
    <citation type="journal article" date="2013" name="Appl. Environ. Microbiol.">
        <title>Genome analysis suggests that the soil oligotrophic bacterium Agromonas oligotrophica (Bradyrhizobium oligotrophicum) is a nitrogen-fixing symbiont of Aeschynomene indica.</title>
        <authorList>
            <person name="Okubo T."/>
            <person name="Fukushima S."/>
            <person name="Itakura M."/>
            <person name="Oshima K."/>
            <person name="Longtonglang A."/>
            <person name="Teaumroong N."/>
            <person name="Mitsui H."/>
            <person name="Hattori M."/>
            <person name="Hattori R."/>
            <person name="Hattori T."/>
            <person name="Minamisawa K."/>
        </authorList>
    </citation>
    <scope>NUCLEOTIDE SEQUENCE [LARGE SCALE GENOMIC DNA]</scope>
    <source>
        <strain evidence="2 3">S58</strain>
    </source>
</reference>
<dbReference type="eggNOG" id="COG3454">
    <property type="taxonomic scope" value="Bacteria"/>
</dbReference>
<dbReference type="Proteomes" id="UP000011841">
    <property type="component" value="Chromosome"/>
</dbReference>
<dbReference type="KEGG" id="aol:S58_23470"/>
<dbReference type="NCBIfam" id="NF011983">
    <property type="entry name" value="PRK15446.1-4"/>
    <property type="match status" value="1"/>
</dbReference>
<gene>
    <name evidence="2" type="ORF">S58_23470</name>
</gene>
<dbReference type="GO" id="GO:0019700">
    <property type="term" value="P:organic phosphonate catabolic process"/>
    <property type="evidence" value="ECO:0007669"/>
    <property type="project" value="InterPro"/>
</dbReference>
<proteinExistence type="predicted"/>
<dbReference type="SUPFAM" id="SSF51556">
    <property type="entry name" value="Metallo-dependent hydrolases"/>
    <property type="match status" value="1"/>
</dbReference>
<feature type="domain" description="Amidohydrolase-related" evidence="1">
    <location>
        <begin position="187"/>
        <end position="381"/>
    </location>
</feature>
<dbReference type="PATRIC" id="fig|1245469.3.peg.2404"/>
<dbReference type="NCBIfam" id="TIGR02318">
    <property type="entry name" value="phosphono_phnM"/>
    <property type="match status" value="1"/>
</dbReference>
<dbReference type="NCBIfam" id="NF011984">
    <property type="entry name" value="PRK15446.1-5"/>
    <property type="match status" value="1"/>
</dbReference>
<dbReference type="InterPro" id="IPR051781">
    <property type="entry name" value="Metallo-dep_Hydrolase"/>
</dbReference>
<dbReference type="NCBIfam" id="NF011987">
    <property type="entry name" value="PRK15446.2-3"/>
    <property type="match status" value="1"/>
</dbReference>
<evidence type="ECO:0000259" key="1">
    <source>
        <dbReference type="Pfam" id="PF01979"/>
    </source>
</evidence>
<dbReference type="GO" id="GO:0016810">
    <property type="term" value="F:hydrolase activity, acting on carbon-nitrogen (but not peptide) bonds"/>
    <property type="evidence" value="ECO:0007669"/>
    <property type="project" value="InterPro"/>
</dbReference>
<dbReference type="Pfam" id="PF01979">
    <property type="entry name" value="Amidohydro_1"/>
    <property type="match status" value="1"/>
</dbReference>
<dbReference type="PIRSF" id="PIRSF038971">
    <property type="entry name" value="PhnM"/>
    <property type="match status" value="1"/>
</dbReference>
<organism evidence="2 3">
    <name type="scientific">Bradyrhizobium oligotrophicum S58</name>
    <dbReference type="NCBI Taxonomy" id="1245469"/>
    <lineage>
        <taxon>Bacteria</taxon>
        <taxon>Pseudomonadati</taxon>
        <taxon>Pseudomonadota</taxon>
        <taxon>Alphaproteobacteria</taxon>
        <taxon>Hyphomicrobiales</taxon>
        <taxon>Nitrobacteraceae</taxon>
        <taxon>Bradyrhizobium</taxon>
    </lineage>
</organism>
<evidence type="ECO:0000313" key="2">
    <source>
        <dbReference type="EMBL" id="BAM88353.1"/>
    </source>
</evidence>
<dbReference type="Gene3D" id="3.20.20.140">
    <property type="entry name" value="Metal-dependent hydrolases"/>
    <property type="match status" value="1"/>
</dbReference>
<name>M4Z4L0_9BRAD</name>
<dbReference type="EMBL" id="AP012603">
    <property type="protein sequence ID" value="BAM88353.1"/>
    <property type="molecule type" value="Genomic_DNA"/>
</dbReference>
<keyword evidence="2" id="KW-0378">Hydrolase</keyword>
<dbReference type="SUPFAM" id="SSF51338">
    <property type="entry name" value="Composite domain of metallo-dependent hydrolases"/>
    <property type="match status" value="1"/>
</dbReference>
<dbReference type="HOGENOM" id="CLU_060303_1_0_5"/>